<name>A0ABU6JGD0_9BURK</name>
<comment type="caution">
    <text evidence="2">The sequence shown here is derived from an EMBL/GenBank/DDBJ whole genome shotgun (WGS) entry which is preliminary data.</text>
</comment>
<dbReference type="InterPro" id="IPR010753">
    <property type="entry name" value="DUF1330"/>
</dbReference>
<evidence type="ECO:0000313" key="2">
    <source>
        <dbReference type="EMBL" id="MEC4722580.1"/>
    </source>
</evidence>
<gene>
    <name evidence="2" type="ORF">RY831_25775</name>
</gene>
<dbReference type="EMBL" id="JAWIIV010000032">
    <property type="protein sequence ID" value="MEC4722580.1"/>
    <property type="molecule type" value="Genomic_DNA"/>
</dbReference>
<dbReference type="RefSeq" id="WP_326509251.1">
    <property type="nucleotide sequence ID" value="NZ_JAWIIV010000032.1"/>
</dbReference>
<protein>
    <submittedName>
        <fullName evidence="2">DUF1330 domain-containing protein</fullName>
    </submittedName>
</protein>
<dbReference type="Gene3D" id="3.30.70.100">
    <property type="match status" value="1"/>
</dbReference>
<accession>A0ABU6JGD0</accession>
<dbReference type="PANTHER" id="PTHR41521:SF4">
    <property type="entry name" value="BLR0684 PROTEIN"/>
    <property type="match status" value="1"/>
</dbReference>
<evidence type="ECO:0000259" key="1">
    <source>
        <dbReference type="Pfam" id="PF07045"/>
    </source>
</evidence>
<dbReference type="PANTHER" id="PTHR41521">
    <property type="match status" value="1"/>
</dbReference>
<evidence type="ECO:0000313" key="3">
    <source>
        <dbReference type="Proteomes" id="UP001352263"/>
    </source>
</evidence>
<sequence>MPAYLIGKMEIRDHDAYARYKAVTPEIIKRHGGRFLTRGGEKITLEGKEETRRIVIVEFDSPHTAEAFYRSPEYQQAMKLREGAALMDLMIVGGFE</sequence>
<dbReference type="Proteomes" id="UP001352263">
    <property type="component" value="Unassembled WGS sequence"/>
</dbReference>
<reference evidence="2 3" key="1">
    <citation type="submission" date="2023-10" db="EMBL/GenBank/DDBJ databases">
        <title>Noviherbaspirillum sp. CPCC 100848 genome assembly.</title>
        <authorList>
            <person name="Li X.Y."/>
            <person name="Fang X.M."/>
        </authorList>
    </citation>
    <scope>NUCLEOTIDE SEQUENCE [LARGE SCALE GENOMIC DNA]</scope>
    <source>
        <strain evidence="2 3">CPCC 100848</strain>
    </source>
</reference>
<dbReference type="Pfam" id="PF07045">
    <property type="entry name" value="DUF1330"/>
    <property type="match status" value="1"/>
</dbReference>
<dbReference type="SUPFAM" id="SSF54909">
    <property type="entry name" value="Dimeric alpha+beta barrel"/>
    <property type="match status" value="1"/>
</dbReference>
<feature type="domain" description="DUF1330" evidence="1">
    <location>
        <begin position="2"/>
        <end position="94"/>
    </location>
</feature>
<dbReference type="InterPro" id="IPR011008">
    <property type="entry name" value="Dimeric_a/b-barrel"/>
</dbReference>
<keyword evidence="3" id="KW-1185">Reference proteome</keyword>
<proteinExistence type="predicted"/>
<organism evidence="2 3">
    <name type="scientific">Noviherbaspirillum album</name>
    <dbReference type="NCBI Taxonomy" id="3080276"/>
    <lineage>
        <taxon>Bacteria</taxon>
        <taxon>Pseudomonadati</taxon>
        <taxon>Pseudomonadota</taxon>
        <taxon>Betaproteobacteria</taxon>
        <taxon>Burkholderiales</taxon>
        <taxon>Oxalobacteraceae</taxon>
        <taxon>Noviherbaspirillum</taxon>
    </lineage>
</organism>